<feature type="transmembrane region" description="Helical" evidence="3">
    <location>
        <begin position="288"/>
        <end position="309"/>
    </location>
</feature>
<evidence type="ECO:0000256" key="2">
    <source>
        <dbReference type="RuleBase" id="RU363034"/>
    </source>
</evidence>
<dbReference type="EMBL" id="JAFEUM010000001">
    <property type="protein sequence ID" value="MBM7035204.1"/>
    <property type="molecule type" value="Genomic_DNA"/>
</dbReference>
<keyword evidence="7" id="KW-1185">Reference proteome</keyword>
<dbReference type="RefSeq" id="WP_205156822.1">
    <property type="nucleotide sequence ID" value="NZ_JAFEUM010000001.1"/>
</dbReference>
<dbReference type="PROSITE" id="PS50240">
    <property type="entry name" value="TRYPSIN_DOM"/>
    <property type="match status" value="1"/>
</dbReference>
<feature type="signal peptide" evidence="4">
    <location>
        <begin position="1"/>
        <end position="20"/>
    </location>
</feature>
<dbReference type="InterPro" id="IPR018114">
    <property type="entry name" value="TRYPSIN_HIS"/>
</dbReference>
<keyword evidence="4" id="KW-0732">Signal</keyword>
<comment type="caution">
    <text evidence="6">The sequence shown here is derived from an EMBL/GenBank/DDBJ whole genome shotgun (WGS) entry which is preliminary data.</text>
</comment>
<reference evidence="6 7" key="1">
    <citation type="submission" date="2021-02" db="EMBL/GenBank/DDBJ databases">
        <authorList>
            <person name="Park J.-S."/>
        </authorList>
    </citation>
    <scope>NUCLEOTIDE SEQUENCE [LARGE SCALE GENOMIC DNA]</scope>
    <source>
        <strain evidence="6 7">188UL20-2</strain>
    </source>
</reference>
<dbReference type="InterPro" id="IPR033116">
    <property type="entry name" value="TRYPSIN_SER"/>
</dbReference>
<dbReference type="InterPro" id="IPR043504">
    <property type="entry name" value="Peptidase_S1_PA_chymotrypsin"/>
</dbReference>
<keyword evidence="3" id="KW-0812">Transmembrane</keyword>
<evidence type="ECO:0000259" key="5">
    <source>
        <dbReference type="PROSITE" id="PS50240"/>
    </source>
</evidence>
<evidence type="ECO:0000256" key="1">
    <source>
        <dbReference type="ARBA" id="ARBA00023157"/>
    </source>
</evidence>
<keyword evidence="2" id="KW-0720">Serine protease</keyword>
<protein>
    <submittedName>
        <fullName evidence="6">Trypsin-like serine protease</fullName>
    </submittedName>
</protein>
<evidence type="ECO:0000313" key="7">
    <source>
        <dbReference type="Proteomes" id="UP000809621"/>
    </source>
</evidence>
<dbReference type="PANTHER" id="PTHR24256">
    <property type="entry name" value="TRYPTASE-RELATED"/>
    <property type="match status" value="1"/>
</dbReference>
<dbReference type="InterPro" id="IPR051487">
    <property type="entry name" value="Ser/Thr_Proteases_Immune/Dev"/>
</dbReference>
<dbReference type="SUPFAM" id="SSF50494">
    <property type="entry name" value="Trypsin-like serine proteases"/>
    <property type="match status" value="1"/>
</dbReference>
<sequence length="314" mass="33682">MKNVTLLTSLLLFSSMGANASDVETRIINGSDTSSASYPSIASLVYESNGYFTVYCGATILDNYHVLTAAHCIFGDDDAVNNTYVAPQLDNKNDYANGTAHSVKATKIYYPDGYRDSSVLAWPNDIAIVEVSQSLLVSSSDYVSLGQTTQQSQYNNTSLDHFAVGHGYVDNSYNDLDQLQFTTLNVVSDCSSIPTTDRICTIGDYSAISGLNSSTCQGDSGGPLYWNDNGQMVQIGITSFGPTICGDTSEEFTSVFTEVAAYNDWIEDVLAGRESPQIIIGSSDPFDFGPSSGSVGFGGVLMMLALAGLRRIKR</sequence>
<keyword evidence="3" id="KW-0472">Membrane</keyword>
<keyword evidence="2" id="KW-0378">Hydrolase</keyword>
<keyword evidence="3" id="KW-1133">Transmembrane helix</keyword>
<name>A0ABS2HGL5_9VIBR</name>
<dbReference type="InterPro" id="IPR001314">
    <property type="entry name" value="Peptidase_S1A"/>
</dbReference>
<feature type="chain" id="PRO_5047289840" evidence="4">
    <location>
        <begin position="21"/>
        <end position="314"/>
    </location>
</feature>
<dbReference type="Gene3D" id="2.40.10.10">
    <property type="entry name" value="Trypsin-like serine proteases"/>
    <property type="match status" value="1"/>
</dbReference>
<organism evidence="6 7">
    <name type="scientific">Vibrio ulleungensis</name>
    <dbReference type="NCBI Taxonomy" id="2807619"/>
    <lineage>
        <taxon>Bacteria</taxon>
        <taxon>Pseudomonadati</taxon>
        <taxon>Pseudomonadota</taxon>
        <taxon>Gammaproteobacteria</taxon>
        <taxon>Vibrionales</taxon>
        <taxon>Vibrionaceae</taxon>
        <taxon>Vibrio</taxon>
    </lineage>
</organism>
<dbReference type="Proteomes" id="UP000809621">
    <property type="component" value="Unassembled WGS sequence"/>
</dbReference>
<keyword evidence="1" id="KW-1015">Disulfide bond</keyword>
<evidence type="ECO:0000256" key="4">
    <source>
        <dbReference type="SAM" id="SignalP"/>
    </source>
</evidence>
<dbReference type="PRINTS" id="PR00722">
    <property type="entry name" value="CHYMOTRYPSIN"/>
</dbReference>
<feature type="domain" description="Peptidase S1" evidence="5">
    <location>
        <begin position="27"/>
        <end position="271"/>
    </location>
</feature>
<evidence type="ECO:0000313" key="6">
    <source>
        <dbReference type="EMBL" id="MBM7035204.1"/>
    </source>
</evidence>
<keyword evidence="2" id="KW-0645">Protease</keyword>
<gene>
    <name evidence="6" type="ORF">JQC93_02190</name>
</gene>
<dbReference type="InterPro" id="IPR009003">
    <property type="entry name" value="Peptidase_S1_PA"/>
</dbReference>
<accession>A0ABS2HGL5</accession>
<dbReference type="PROSITE" id="PS00135">
    <property type="entry name" value="TRYPSIN_SER"/>
    <property type="match status" value="1"/>
</dbReference>
<proteinExistence type="predicted"/>
<dbReference type="InterPro" id="IPR001254">
    <property type="entry name" value="Trypsin_dom"/>
</dbReference>
<evidence type="ECO:0000256" key="3">
    <source>
        <dbReference type="SAM" id="Phobius"/>
    </source>
</evidence>
<dbReference type="PROSITE" id="PS00134">
    <property type="entry name" value="TRYPSIN_HIS"/>
    <property type="match status" value="1"/>
</dbReference>
<dbReference type="Pfam" id="PF00089">
    <property type="entry name" value="Trypsin"/>
    <property type="match status" value="1"/>
</dbReference>
<dbReference type="CDD" id="cd00190">
    <property type="entry name" value="Tryp_SPc"/>
    <property type="match status" value="1"/>
</dbReference>
<dbReference type="SMART" id="SM00020">
    <property type="entry name" value="Tryp_SPc"/>
    <property type="match status" value="1"/>
</dbReference>